<evidence type="ECO:0000313" key="2">
    <source>
        <dbReference type="EMBL" id="KAK3346049.1"/>
    </source>
</evidence>
<keyword evidence="1" id="KW-0812">Transmembrane</keyword>
<dbReference type="Proteomes" id="UP001275084">
    <property type="component" value="Unassembled WGS sequence"/>
</dbReference>
<gene>
    <name evidence="2" type="ORF">B0T25DRAFT_267557</name>
</gene>
<dbReference type="EMBL" id="JAUIQD010000006">
    <property type="protein sequence ID" value="KAK3346049.1"/>
    <property type="molecule type" value="Genomic_DNA"/>
</dbReference>
<protein>
    <submittedName>
        <fullName evidence="2">Uncharacterized protein</fullName>
    </submittedName>
</protein>
<evidence type="ECO:0000256" key="1">
    <source>
        <dbReference type="SAM" id="Phobius"/>
    </source>
</evidence>
<sequence>MALLLVLLLALLLLLLLVLWLLLLVLWLLLLVLLLVVLLLRRLVVLALTLSLSLVGRGVLSTAVLAVLRVRRVLRAAAVLLLLLLRLVVLLLGRGIVALGRWRGVVVRRSLLVASLLHAVHRSMGGLGAQRHSAYLLIVVARGWLALLRIVALLPRIAVAEAALLLAAAAAVVSLT</sequence>
<keyword evidence="3" id="KW-1185">Reference proteome</keyword>
<keyword evidence="1" id="KW-1133">Transmembrane helix</keyword>
<accession>A0AAJ0HBA8</accession>
<evidence type="ECO:0000313" key="3">
    <source>
        <dbReference type="Proteomes" id="UP001275084"/>
    </source>
</evidence>
<reference evidence="2" key="1">
    <citation type="journal article" date="2023" name="Mol. Phylogenet. Evol.">
        <title>Genome-scale phylogeny and comparative genomics of the fungal order Sordariales.</title>
        <authorList>
            <person name="Hensen N."/>
            <person name="Bonometti L."/>
            <person name="Westerberg I."/>
            <person name="Brannstrom I.O."/>
            <person name="Guillou S."/>
            <person name="Cros-Aarteil S."/>
            <person name="Calhoun S."/>
            <person name="Haridas S."/>
            <person name="Kuo A."/>
            <person name="Mondo S."/>
            <person name="Pangilinan J."/>
            <person name="Riley R."/>
            <person name="LaButti K."/>
            <person name="Andreopoulos B."/>
            <person name="Lipzen A."/>
            <person name="Chen C."/>
            <person name="Yan M."/>
            <person name="Daum C."/>
            <person name="Ng V."/>
            <person name="Clum A."/>
            <person name="Steindorff A."/>
            <person name="Ohm R.A."/>
            <person name="Martin F."/>
            <person name="Silar P."/>
            <person name="Natvig D.O."/>
            <person name="Lalanne C."/>
            <person name="Gautier V."/>
            <person name="Ament-Velasquez S.L."/>
            <person name="Kruys A."/>
            <person name="Hutchinson M.I."/>
            <person name="Powell A.J."/>
            <person name="Barry K."/>
            <person name="Miller A.N."/>
            <person name="Grigoriev I.V."/>
            <person name="Debuchy R."/>
            <person name="Gladieux P."/>
            <person name="Hiltunen Thoren M."/>
            <person name="Johannesson H."/>
        </authorList>
    </citation>
    <scope>NUCLEOTIDE SEQUENCE</scope>
    <source>
        <strain evidence="2">CBS 955.72</strain>
    </source>
</reference>
<dbReference type="AlphaFoldDB" id="A0AAJ0HBA8"/>
<reference evidence="2" key="2">
    <citation type="submission" date="2023-06" db="EMBL/GenBank/DDBJ databases">
        <authorList>
            <consortium name="Lawrence Berkeley National Laboratory"/>
            <person name="Haridas S."/>
            <person name="Hensen N."/>
            <person name="Bonometti L."/>
            <person name="Westerberg I."/>
            <person name="Brannstrom I.O."/>
            <person name="Guillou S."/>
            <person name="Cros-Aarteil S."/>
            <person name="Calhoun S."/>
            <person name="Kuo A."/>
            <person name="Mondo S."/>
            <person name="Pangilinan J."/>
            <person name="Riley R."/>
            <person name="Labutti K."/>
            <person name="Andreopoulos B."/>
            <person name="Lipzen A."/>
            <person name="Chen C."/>
            <person name="Yanf M."/>
            <person name="Daum C."/>
            <person name="Ng V."/>
            <person name="Clum A."/>
            <person name="Steindorff A."/>
            <person name="Ohm R."/>
            <person name="Martin F."/>
            <person name="Silar P."/>
            <person name="Natvig D."/>
            <person name="Lalanne C."/>
            <person name="Gautier V."/>
            <person name="Ament-Velasquez S.L."/>
            <person name="Kruys A."/>
            <person name="Hutchinson M.I."/>
            <person name="Powell A.J."/>
            <person name="Barry K."/>
            <person name="Miller A.N."/>
            <person name="Grigoriev I.V."/>
            <person name="Debuchy R."/>
            <person name="Gladieux P."/>
            <person name="Thoren M.H."/>
            <person name="Johannesson H."/>
        </authorList>
    </citation>
    <scope>NUCLEOTIDE SEQUENCE</scope>
    <source>
        <strain evidence="2">CBS 955.72</strain>
    </source>
</reference>
<feature type="transmembrane region" description="Helical" evidence="1">
    <location>
        <begin position="157"/>
        <end position="175"/>
    </location>
</feature>
<feature type="transmembrane region" description="Helical" evidence="1">
    <location>
        <begin position="73"/>
        <end position="93"/>
    </location>
</feature>
<feature type="transmembrane region" description="Helical" evidence="1">
    <location>
        <begin position="6"/>
        <end position="36"/>
    </location>
</feature>
<proteinExistence type="predicted"/>
<feature type="transmembrane region" description="Helical" evidence="1">
    <location>
        <begin position="134"/>
        <end position="151"/>
    </location>
</feature>
<feature type="transmembrane region" description="Helical" evidence="1">
    <location>
        <begin position="43"/>
        <end position="67"/>
    </location>
</feature>
<organism evidence="2 3">
    <name type="scientific">Lasiosphaeria hispida</name>
    <dbReference type="NCBI Taxonomy" id="260671"/>
    <lineage>
        <taxon>Eukaryota</taxon>
        <taxon>Fungi</taxon>
        <taxon>Dikarya</taxon>
        <taxon>Ascomycota</taxon>
        <taxon>Pezizomycotina</taxon>
        <taxon>Sordariomycetes</taxon>
        <taxon>Sordariomycetidae</taxon>
        <taxon>Sordariales</taxon>
        <taxon>Lasiosphaeriaceae</taxon>
        <taxon>Lasiosphaeria</taxon>
    </lineage>
</organism>
<name>A0AAJ0HBA8_9PEZI</name>
<comment type="caution">
    <text evidence="2">The sequence shown here is derived from an EMBL/GenBank/DDBJ whole genome shotgun (WGS) entry which is preliminary data.</text>
</comment>
<keyword evidence="1" id="KW-0472">Membrane</keyword>